<evidence type="ECO:0000313" key="3">
    <source>
        <dbReference type="Proteomes" id="UP000789759"/>
    </source>
</evidence>
<sequence>MKENVDTINNPNKDYYTYYQVARGGLESFELFINCVKQEKAYTINKFKNLKVTDSLRFKESVIIEAINSKFRNHRKHKNDINHIESQKQVKIDPEELNEPESITSSLSLL</sequence>
<dbReference type="EMBL" id="CAJVQA010006506">
    <property type="protein sequence ID" value="CAG8641848.1"/>
    <property type="molecule type" value="Genomic_DNA"/>
</dbReference>
<evidence type="ECO:0000256" key="1">
    <source>
        <dbReference type="SAM" id="MobiDB-lite"/>
    </source>
</evidence>
<dbReference type="OrthoDB" id="2447950at2759"/>
<feature type="compositionally biased region" description="Polar residues" evidence="1">
    <location>
        <begin position="101"/>
        <end position="110"/>
    </location>
</feature>
<evidence type="ECO:0000313" key="2">
    <source>
        <dbReference type="EMBL" id="CAG8641848.1"/>
    </source>
</evidence>
<feature type="compositionally biased region" description="Basic and acidic residues" evidence="1">
    <location>
        <begin position="79"/>
        <end position="94"/>
    </location>
</feature>
<dbReference type="Proteomes" id="UP000789759">
    <property type="component" value="Unassembled WGS sequence"/>
</dbReference>
<accession>A0A9N9DJ18</accession>
<feature type="region of interest" description="Disordered" evidence="1">
    <location>
        <begin position="78"/>
        <end position="110"/>
    </location>
</feature>
<comment type="caution">
    <text evidence="2">The sequence shown here is derived from an EMBL/GenBank/DDBJ whole genome shotgun (WGS) entry which is preliminary data.</text>
</comment>
<reference evidence="2" key="1">
    <citation type="submission" date="2021-06" db="EMBL/GenBank/DDBJ databases">
        <authorList>
            <person name="Kallberg Y."/>
            <person name="Tangrot J."/>
            <person name="Rosling A."/>
        </authorList>
    </citation>
    <scope>NUCLEOTIDE SEQUENCE</scope>
    <source>
        <strain evidence="2">FL966</strain>
    </source>
</reference>
<protein>
    <submittedName>
        <fullName evidence="2">4562_t:CDS:1</fullName>
    </submittedName>
</protein>
<keyword evidence="3" id="KW-1185">Reference proteome</keyword>
<dbReference type="AlphaFoldDB" id="A0A9N9DJ18"/>
<gene>
    <name evidence="2" type="ORF">CPELLU_LOCUS8897</name>
</gene>
<organism evidence="2 3">
    <name type="scientific">Cetraspora pellucida</name>
    <dbReference type="NCBI Taxonomy" id="1433469"/>
    <lineage>
        <taxon>Eukaryota</taxon>
        <taxon>Fungi</taxon>
        <taxon>Fungi incertae sedis</taxon>
        <taxon>Mucoromycota</taxon>
        <taxon>Glomeromycotina</taxon>
        <taxon>Glomeromycetes</taxon>
        <taxon>Diversisporales</taxon>
        <taxon>Gigasporaceae</taxon>
        <taxon>Cetraspora</taxon>
    </lineage>
</organism>
<proteinExistence type="predicted"/>
<name>A0A9N9DJ18_9GLOM</name>